<dbReference type="RefSeq" id="WP_245797203.1">
    <property type="nucleotide sequence ID" value="NZ_FUYZ01000012.1"/>
</dbReference>
<name>A0A1T5GH62_9FLAO</name>
<accession>A0A1T5GH62</accession>
<dbReference type="EMBL" id="FUYZ01000012">
    <property type="protein sequence ID" value="SKC07784.1"/>
    <property type="molecule type" value="Genomic_DNA"/>
</dbReference>
<evidence type="ECO:0000313" key="1">
    <source>
        <dbReference type="EMBL" id="SKC07784.1"/>
    </source>
</evidence>
<dbReference type="AlphaFoldDB" id="A0A1T5GH62"/>
<dbReference type="Proteomes" id="UP000191112">
    <property type="component" value="Unassembled WGS sequence"/>
</dbReference>
<evidence type="ECO:0000313" key="2">
    <source>
        <dbReference type="Proteomes" id="UP000191112"/>
    </source>
</evidence>
<reference evidence="1 2" key="1">
    <citation type="submission" date="2017-02" db="EMBL/GenBank/DDBJ databases">
        <authorList>
            <person name="Peterson S.W."/>
        </authorList>
    </citation>
    <scope>NUCLEOTIDE SEQUENCE [LARGE SCALE GENOMIC DNA]</scope>
    <source>
        <strain evidence="1 2">DSM 22323</strain>
    </source>
</reference>
<organism evidence="1 2">
    <name type="scientific">Soonwooa buanensis</name>
    <dbReference type="NCBI Taxonomy" id="619805"/>
    <lineage>
        <taxon>Bacteria</taxon>
        <taxon>Pseudomonadati</taxon>
        <taxon>Bacteroidota</taxon>
        <taxon>Flavobacteriia</taxon>
        <taxon>Flavobacteriales</taxon>
        <taxon>Weeksellaceae</taxon>
        <taxon>Chryseobacterium group</taxon>
        <taxon>Soonwooa</taxon>
    </lineage>
</organism>
<evidence type="ECO:0008006" key="3">
    <source>
        <dbReference type="Google" id="ProtNLM"/>
    </source>
</evidence>
<dbReference type="STRING" id="619805.SAMN05660477_02819"/>
<gene>
    <name evidence="1" type="ORF">SAMN05660477_02819</name>
</gene>
<sequence length="165" mass="18627">MAVAQLAKKNDIKRILYFIPEVIPDIEEIKQPTYDVFFTAASDKMMSLGTRDYLRIDIPVEYDSVNVDMLREFCKNNDADVAVVPRVKYFKVGLGKYVFSNQVEVSLKLFDAEGNLMLETSYDTFKAGGRMLGSAANSVKIGTKGALQNMNKELQNNQIFFIKST</sequence>
<keyword evidence="2" id="KW-1185">Reference proteome</keyword>
<protein>
    <recommendedName>
        <fullName evidence="3">Pyruvate decarboxylase</fullName>
    </recommendedName>
</protein>
<proteinExistence type="predicted"/>